<reference evidence="2" key="1">
    <citation type="submission" date="2013-06" db="EMBL/GenBank/DDBJ databases">
        <authorList>
            <person name="Zhao Q."/>
        </authorList>
    </citation>
    <scope>NUCLEOTIDE SEQUENCE</scope>
    <source>
        <strain evidence="2">cv. W1943</strain>
    </source>
</reference>
<evidence type="ECO:0000313" key="1">
    <source>
        <dbReference type="EnsemblPlants" id="ORUFI03G22710.1"/>
    </source>
</evidence>
<dbReference type="HOGENOM" id="CLU_2965036_0_0_1"/>
<name>A0A0E0NWS3_ORYRU</name>
<evidence type="ECO:0000313" key="2">
    <source>
        <dbReference type="Proteomes" id="UP000008022"/>
    </source>
</evidence>
<reference evidence="1" key="2">
    <citation type="submission" date="2015-06" db="UniProtKB">
        <authorList>
            <consortium name="EnsemblPlants"/>
        </authorList>
    </citation>
    <scope>IDENTIFICATION</scope>
</reference>
<accession>A0A0E0NWS3</accession>
<keyword evidence="2" id="KW-1185">Reference proteome</keyword>
<dbReference type="Proteomes" id="UP000008022">
    <property type="component" value="Unassembled WGS sequence"/>
</dbReference>
<protein>
    <submittedName>
        <fullName evidence="1">Uncharacterized protein</fullName>
    </submittedName>
</protein>
<sequence length="59" mass="6011">MRTEGGSSGASLVRAVVNAAGCASLLCASLSRRGDGRDVCGAHGWSVTIGWASDPNKYK</sequence>
<organism evidence="1 2">
    <name type="scientific">Oryza rufipogon</name>
    <name type="common">Brownbeard rice</name>
    <name type="synonym">Asian wild rice</name>
    <dbReference type="NCBI Taxonomy" id="4529"/>
    <lineage>
        <taxon>Eukaryota</taxon>
        <taxon>Viridiplantae</taxon>
        <taxon>Streptophyta</taxon>
        <taxon>Embryophyta</taxon>
        <taxon>Tracheophyta</taxon>
        <taxon>Spermatophyta</taxon>
        <taxon>Magnoliopsida</taxon>
        <taxon>Liliopsida</taxon>
        <taxon>Poales</taxon>
        <taxon>Poaceae</taxon>
        <taxon>BOP clade</taxon>
        <taxon>Oryzoideae</taxon>
        <taxon>Oryzeae</taxon>
        <taxon>Oryzinae</taxon>
        <taxon>Oryza</taxon>
    </lineage>
</organism>
<dbReference type="EnsemblPlants" id="ORUFI03G22710.1">
    <property type="protein sequence ID" value="ORUFI03G22710.1"/>
    <property type="gene ID" value="ORUFI03G22710"/>
</dbReference>
<dbReference type="AlphaFoldDB" id="A0A0E0NWS3"/>
<proteinExistence type="predicted"/>
<dbReference type="Gramene" id="ORUFI03G22710.1">
    <property type="protein sequence ID" value="ORUFI03G22710.1"/>
    <property type="gene ID" value="ORUFI03G22710"/>
</dbReference>